<keyword evidence="12" id="KW-1185">Reference proteome</keyword>
<proteinExistence type="predicted"/>
<accession>A0A328DK06</accession>
<dbReference type="PANTHER" id="PTHR15710:SF116">
    <property type="entry name" value="RING_U-BOX SUPERFAMILY PROTEIN"/>
    <property type="match status" value="1"/>
</dbReference>
<dbReference type="SUPFAM" id="SSF57850">
    <property type="entry name" value="RING/U-box"/>
    <property type="match status" value="1"/>
</dbReference>
<keyword evidence="7" id="KW-0862">Zinc</keyword>
<name>A0A328DK06_9ASTE</name>
<organism evidence="11 12">
    <name type="scientific">Cuscuta australis</name>
    <dbReference type="NCBI Taxonomy" id="267555"/>
    <lineage>
        <taxon>Eukaryota</taxon>
        <taxon>Viridiplantae</taxon>
        <taxon>Streptophyta</taxon>
        <taxon>Embryophyta</taxon>
        <taxon>Tracheophyta</taxon>
        <taxon>Spermatophyta</taxon>
        <taxon>Magnoliopsida</taxon>
        <taxon>eudicotyledons</taxon>
        <taxon>Gunneridae</taxon>
        <taxon>Pentapetalae</taxon>
        <taxon>asterids</taxon>
        <taxon>lamiids</taxon>
        <taxon>Solanales</taxon>
        <taxon>Convolvulaceae</taxon>
        <taxon>Cuscuteae</taxon>
        <taxon>Cuscuta</taxon>
        <taxon>Cuscuta subgen. Grammica</taxon>
        <taxon>Cuscuta sect. Cleistogrammica</taxon>
    </lineage>
</organism>
<dbReference type="GO" id="GO:0061630">
    <property type="term" value="F:ubiquitin protein ligase activity"/>
    <property type="evidence" value="ECO:0007669"/>
    <property type="project" value="UniProtKB-EC"/>
</dbReference>
<dbReference type="InterPro" id="IPR013083">
    <property type="entry name" value="Znf_RING/FYVE/PHD"/>
</dbReference>
<keyword evidence="4" id="KW-0479">Metal-binding</keyword>
<dbReference type="PANTHER" id="PTHR15710">
    <property type="entry name" value="E3 UBIQUITIN-PROTEIN LIGASE PRAJA"/>
    <property type="match status" value="1"/>
</dbReference>
<evidence type="ECO:0000313" key="11">
    <source>
        <dbReference type="EMBL" id="RAL44958.1"/>
    </source>
</evidence>
<feature type="region of interest" description="Disordered" evidence="9">
    <location>
        <begin position="1"/>
        <end position="23"/>
    </location>
</feature>
<evidence type="ECO:0000256" key="1">
    <source>
        <dbReference type="ARBA" id="ARBA00000900"/>
    </source>
</evidence>
<evidence type="ECO:0000256" key="4">
    <source>
        <dbReference type="ARBA" id="ARBA00022723"/>
    </source>
</evidence>
<dbReference type="FunFam" id="3.30.40.10:FF:000127">
    <property type="entry name" value="E3 ubiquitin-protein ligase RNF181"/>
    <property type="match status" value="1"/>
</dbReference>
<dbReference type="GO" id="GO:0005737">
    <property type="term" value="C:cytoplasm"/>
    <property type="evidence" value="ECO:0007669"/>
    <property type="project" value="TreeGrafter"/>
</dbReference>
<evidence type="ECO:0000256" key="5">
    <source>
        <dbReference type="ARBA" id="ARBA00022771"/>
    </source>
</evidence>
<dbReference type="InterPro" id="IPR001841">
    <property type="entry name" value="Znf_RING"/>
</dbReference>
<dbReference type="EMBL" id="NQVE01000142">
    <property type="protein sequence ID" value="RAL44958.1"/>
    <property type="molecule type" value="Genomic_DNA"/>
</dbReference>
<dbReference type="SMART" id="SM00184">
    <property type="entry name" value="RING"/>
    <property type="match status" value="1"/>
</dbReference>
<protein>
    <recommendedName>
        <fullName evidence="2">RING-type E3 ubiquitin transferase</fullName>
        <ecNumber evidence="2">2.3.2.27</ecNumber>
    </recommendedName>
</protein>
<evidence type="ECO:0000256" key="6">
    <source>
        <dbReference type="ARBA" id="ARBA00022786"/>
    </source>
</evidence>
<dbReference type="EC" id="2.3.2.27" evidence="2"/>
<reference evidence="11 12" key="1">
    <citation type="submission" date="2018-06" db="EMBL/GenBank/DDBJ databases">
        <title>The Genome of Cuscuta australis (Dodder) Provides Insight into the Evolution of Plant Parasitism.</title>
        <authorList>
            <person name="Liu H."/>
        </authorList>
    </citation>
    <scope>NUCLEOTIDE SEQUENCE [LARGE SCALE GENOMIC DNA]</scope>
    <source>
        <strain evidence="12">cv. Yunnan</strain>
        <tissue evidence="11">Vines</tissue>
    </source>
</reference>
<evidence type="ECO:0000313" key="12">
    <source>
        <dbReference type="Proteomes" id="UP000249390"/>
    </source>
</evidence>
<evidence type="ECO:0000259" key="10">
    <source>
        <dbReference type="PROSITE" id="PS50089"/>
    </source>
</evidence>
<keyword evidence="5 8" id="KW-0863">Zinc-finger</keyword>
<dbReference type="Pfam" id="PF13639">
    <property type="entry name" value="zf-RING_2"/>
    <property type="match status" value="1"/>
</dbReference>
<feature type="domain" description="RING-type" evidence="10">
    <location>
        <begin position="116"/>
        <end position="157"/>
    </location>
</feature>
<gene>
    <name evidence="11" type="ORF">DM860_003717</name>
</gene>
<evidence type="ECO:0000256" key="3">
    <source>
        <dbReference type="ARBA" id="ARBA00022679"/>
    </source>
</evidence>
<dbReference type="GO" id="GO:0008270">
    <property type="term" value="F:zinc ion binding"/>
    <property type="evidence" value="ECO:0007669"/>
    <property type="project" value="UniProtKB-KW"/>
</dbReference>
<dbReference type="PROSITE" id="PS50089">
    <property type="entry name" value="ZF_RING_2"/>
    <property type="match status" value="1"/>
</dbReference>
<dbReference type="AlphaFoldDB" id="A0A328DK06"/>
<dbReference type="GO" id="GO:0016567">
    <property type="term" value="P:protein ubiquitination"/>
    <property type="evidence" value="ECO:0007669"/>
    <property type="project" value="UniProtKB-ARBA"/>
</dbReference>
<keyword evidence="3" id="KW-0808">Transferase</keyword>
<comment type="caution">
    <text evidence="11">The sequence shown here is derived from an EMBL/GenBank/DDBJ whole genome shotgun (WGS) entry which is preliminary data.</text>
</comment>
<dbReference type="Gene3D" id="3.30.40.10">
    <property type="entry name" value="Zinc/RING finger domain, C3HC4 (zinc finger)"/>
    <property type="match status" value="1"/>
</dbReference>
<keyword evidence="6" id="KW-0833">Ubl conjugation pathway</keyword>
<evidence type="ECO:0000256" key="2">
    <source>
        <dbReference type="ARBA" id="ARBA00012483"/>
    </source>
</evidence>
<dbReference type="Proteomes" id="UP000249390">
    <property type="component" value="Unassembled WGS sequence"/>
</dbReference>
<comment type="catalytic activity">
    <reaction evidence="1">
        <text>S-ubiquitinyl-[E2 ubiquitin-conjugating enzyme]-L-cysteine + [acceptor protein]-L-lysine = [E2 ubiquitin-conjugating enzyme]-L-cysteine + N(6)-ubiquitinyl-[acceptor protein]-L-lysine.</text>
        <dbReference type="EC" id="2.3.2.27"/>
    </reaction>
</comment>
<evidence type="ECO:0000256" key="8">
    <source>
        <dbReference type="PROSITE-ProRule" id="PRU00175"/>
    </source>
</evidence>
<evidence type="ECO:0000256" key="9">
    <source>
        <dbReference type="SAM" id="MobiDB-lite"/>
    </source>
</evidence>
<sequence>MSSTNLAVGPLRHHHNREATSSNGPHEIVVCPTCLDQSWTMSDVVGPQRFSRPINQEYFHRYPGYPATILYQNASPSLFGSETGQVQTRFASPSAIEALPKVTISPEHLEGCNSNCPVCKDEFEVGVEVRELPCKHVYHFECIAPWLQISNTCPACRYEVQGFCSSSHGVEEEHNTMNSFGHEEQMDEEEDEEENIRSSLTCLWDPLRSLWPFCVLPNWISQPFNLEELEYITNSMQNT</sequence>
<evidence type="ECO:0000256" key="7">
    <source>
        <dbReference type="ARBA" id="ARBA00022833"/>
    </source>
</evidence>